<name>A0AAV4WSR6_CAEEX</name>
<feature type="signal peptide" evidence="1">
    <location>
        <begin position="1"/>
        <end position="19"/>
    </location>
</feature>
<feature type="chain" id="PRO_5043394305" evidence="1">
    <location>
        <begin position="20"/>
        <end position="92"/>
    </location>
</feature>
<organism evidence="2 3">
    <name type="scientific">Caerostris extrusa</name>
    <name type="common">Bark spider</name>
    <name type="synonym">Caerostris bankana</name>
    <dbReference type="NCBI Taxonomy" id="172846"/>
    <lineage>
        <taxon>Eukaryota</taxon>
        <taxon>Metazoa</taxon>
        <taxon>Ecdysozoa</taxon>
        <taxon>Arthropoda</taxon>
        <taxon>Chelicerata</taxon>
        <taxon>Arachnida</taxon>
        <taxon>Araneae</taxon>
        <taxon>Araneomorphae</taxon>
        <taxon>Entelegynae</taxon>
        <taxon>Araneoidea</taxon>
        <taxon>Araneidae</taxon>
        <taxon>Caerostris</taxon>
    </lineage>
</organism>
<dbReference type="EMBL" id="BPLR01016664">
    <property type="protein sequence ID" value="GIY85541.1"/>
    <property type="molecule type" value="Genomic_DNA"/>
</dbReference>
<sequence length="92" mass="10367">MARVVDALCLIFLLEFLYGNNKGKVFPSQLGIHSLKGGQRTYSNLPHSRGSSWKRRKGSRIIIILNSKDEVSTLSSKFPLGYEKGEVVRPQF</sequence>
<accession>A0AAV4WSR6</accession>
<evidence type="ECO:0000256" key="1">
    <source>
        <dbReference type="SAM" id="SignalP"/>
    </source>
</evidence>
<comment type="caution">
    <text evidence="2">The sequence shown here is derived from an EMBL/GenBank/DDBJ whole genome shotgun (WGS) entry which is preliminary data.</text>
</comment>
<protein>
    <submittedName>
        <fullName evidence="2">Uncharacterized protein</fullName>
    </submittedName>
</protein>
<evidence type="ECO:0000313" key="2">
    <source>
        <dbReference type="EMBL" id="GIY85541.1"/>
    </source>
</evidence>
<dbReference type="Proteomes" id="UP001054945">
    <property type="component" value="Unassembled WGS sequence"/>
</dbReference>
<evidence type="ECO:0000313" key="3">
    <source>
        <dbReference type="Proteomes" id="UP001054945"/>
    </source>
</evidence>
<reference evidence="2 3" key="1">
    <citation type="submission" date="2021-06" db="EMBL/GenBank/DDBJ databases">
        <title>Caerostris extrusa draft genome.</title>
        <authorList>
            <person name="Kono N."/>
            <person name="Arakawa K."/>
        </authorList>
    </citation>
    <scope>NUCLEOTIDE SEQUENCE [LARGE SCALE GENOMIC DNA]</scope>
</reference>
<keyword evidence="3" id="KW-1185">Reference proteome</keyword>
<proteinExistence type="predicted"/>
<keyword evidence="1" id="KW-0732">Signal</keyword>
<dbReference type="AlphaFoldDB" id="A0AAV4WSR6"/>
<gene>
    <name evidence="2" type="ORF">CEXT_509211</name>
</gene>